<feature type="domain" description="Acyl-CoA dehydrogenase/oxidase C-terminal" evidence="4">
    <location>
        <begin position="135"/>
        <end position="268"/>
    </location>
</feature>
<evidence type="ECO:0000256" key="2">
    <source>
        <dbReference type="ARBA" id="ARBA00022827"/>
    </source>
</evidence>
<evidence type="ECO:0000256" key="1">
    <source>
        <dbReference type="ARBA" id="ARBA00022630"/>
    </source>
</evidence>
<reference evidence="5 6" key="1">
    <citation type="submission" date="2019-07" db="EMBL/GenBank/DDBJ databases">
        <title>Lentzea xizangensis sp. nov., isolated from Qinghai-Tibetan Plateau Soils.</title>
        <authorList>
            <person name="Huang J."/>
        </authorList>
    </citation>
    <scope>NUCLEOTIDE SEQUENCE [LARGE SCALE GENOMIC DNA]</scope>
    <source>
        <strain evidence="5 6">FXJ1.1311</strain>
    </source>
</reference>
<protein>
    <submittedName>
        <fullName evidence="5">Acyl-CoA dehydrogenase</fullName>
    </submittedName>
</protein>
<proteinExistence type="predicted"/>
<dbReference type="Gene3D" id="1.20.140.10">
    <property type="entry name" value="Butyryl-CoA Dehydrogenase, subunit A, domain 3"/>
    <property type="match status" value="1"/>
</dbReference>
<evidence type="ECO:0000313" key="6">
    <source>
        <dbReference type="Proteomes" id="UP000316639"/>
    </source>
</evidence>
<comment type="caution">
    <text evidence="5">The sequence shown here is derived from an EMBL/GenBank/DDBJ whole genome shotgun (WGS) entry which is preliminary data.</text>
</comment>
<dbReference type="InterPro" id="IPR009075">
    <property type="entry name" value="AcylCo_DH/oxidase_C"/>
</dbReference>
<keyword evidence="6" id="KW-1185">Reference proteome</keyword>
<sequence length="276" mass="28981">MRFALSAEHTEFASVLHDFLSAGHRNLATIGITELTDPVDLVVAFEELGHHAVPGPLVESIAVVPALVACEGTASVAFPPHVPYAPEADVYFLVEDDTLREAGPGAEMTSVDPTRRLFELVGGPVIATDVPAGRAFDLGVLTCAAQLVGLGRAMLEMATGHAKLRTQFGQAIGGFQAVKHLLADVLIGLELARPLVHGAAVTMSPRDVSAAKVAAGDAAHRAARTALQVHGAIGYTAEHDLGRFLTKTRALVTAWGTPSMHRSRVLAALCEEVPSR</sequence>
<accession>A0A563F2S6</accession>
<dbReference type="PANTHER" id="PTHR43884">
    <property type="entry name" value="ACYL-COA DEHYDROGENASE"/>
    <property type="match status" value="1"/>
</dbReference>
<organism evidence="5 6">
    <name type="scientific">Lentzea tibetensis</name>
    <dbReference type="NCBI Taxonomy" id="2591470"/>
    <lineage>
        <taxon>Bacteria</taxon>
        <taxon>Bacillati</taxon>
        <taxon>Actinomycetota</taxon>
        <taxon>Actinomycetes</taxon>
        <taxon>Pseudonocardiales</taxon>
        <taxon>Pseudonocardiaceae</taxon>
        <taxon>Lentzea</taxon>
    </lineage>
</organism>
<dbReference type="Proteomes" id="UP000316639">
    <property type="component" value="Unassembled WGS sequence"/>
</dbReference>
<dbReference type="OrthoDB" id="8677713at2"/>
<dbReference type="AlphaFoldDB" id="A0A563F2S6"/>
<name>A0A563F2S6_9PSEU</name>
<gene>
    <name evidence="5" type="ORF">FKR81_00695</name>
</gene>
<dbReference type="EMBL" id="VOBR01000001">
    <property type="protein sequence ID" value="TWP54122.1"/>
    <property type="molecule type" value="Genomic_DNA"/>
</dbReference>
<keyword evidence="2" id="KW-0274">FAD</keyword>
<dbReference type="InterPro" id="IPR036250">
    <property type="entry name" value="AcylCo_DH-like_C"/>
</dbReference>
<dbReference type="GO" id="GO:0003995">
    <property type="term" value="F:acyl-CoA dehydrogenase activity"/>
    <property type="evidence" value="ECO:0007669"/>
    <property type="project" value="TreeGrafter"/>
</dbReference>
<keyword evidence="3" id="KW-0560">Oxidoreductase</keyword>
<keyword evidence="1" id="KW-0285">Flavoprotein</keyword>
<dbReference type="SUPFAM" id="SSF47203">
    <property type="entry name" value="Acyl-CoA dehydrogenase C-terminal domain-like"/>
    <property type="match status" value="1"/>
</dbReference>
<evidence type="ECO:0000256" key="3">
    <source>
        <dbReference type="ARBA" id="ARBA00023002"/>
    </source>
</evidence>
<evidence type="ECO:0000259" key="4">
    <source>
        <dbReference type="Pfam" id="PF00441"/>
    </source>
</evidence>
<dbReference type="PANTHER" id="PTHR43884:SF20">
    <property type="entry name" value="ACYL-COA DEHYDROGENASE FADE28"/>
    <property type="match status" value="1"/>
</dbReference>
<dbReference type="Pfam" id="PF00441">
    <property type="entry name" value="Acyl-CoA_dh_1"/>
    <property type="match status" value="1"/>
</dbReference>
<dbReference type="RefSeq" id="WP_146348905.1">
    <property type="nucleotide sequence ID" value="NZ_VOBR01000001.1"/>
</dbReference>
<evidence type="ECO:0000313" key="5">
    <source>
        <dbReference type="EMBL" id="TWP54122.1"/>
    </source>
</evidence>